<dbReference type="InterPro" id="IPR002227">
    <property type="entry name" value="Tyrosinase_Cu-bd"/>
</dbReference>
<dbReference type="AlphaFoldDB" id="A0A8S9ZPF2"/>
<dbReference type="EMBL" id="JABEBT010000044">
    <property type="protein sequence ID" value="KAF7635300.1"/>
    <property type="molecule type" value="Genomic_DNA"/>
</dbReference>
<evidence type="ECO:0000313" key="4">
    <source>
        <dbReference type="EMBL" id="KAF7635300.1"/>
    </source>
</evidence>
<dbReference type="PRINTS" id="PR00092">
    <property type="entry name" value="TYROSINASE"/>
</dbReference>
<dbReference type="Proteomes" id="UP000605970">
    <property type="component" value="Unassembled WGS sequence"/>
</dbReference>
<evidence type="ECO:0000259" key="2">
    <source>
        <dbReference type="PROSITE" id="PS00497"/>
    </source>
</evidence>
<dbReference type="InterPro" id="IPR050316">
    <property type="entry name" value="Tyrosinase/Hemocyanin"/>
</dbReference>
<gene>
    <name evidence="4" type="ORF">Mgra_00005269</name>
</gene>
<comment type="caution">
    <text evidence="4">The sequence shown here is derived from an EMBL/GenBank/DDBJ whole genome shotgun (WGS) entry which is preliminary data.</text>
</comment>
<dbReference type="PANTHER" id="PTHR11474">
    <property type="entry name" value="TYROSINASE FAMILY MEMBER"/>
    <property type="match status" value="1"/>
</dbReference>
<feature type="domain" description="Tyrosinase copper-binding" evidence="2">
    <location>
        <begin position="64"/>
        <end position="81"/>
    </location>
</feature>
<proteinExistence type="predicted"/>
<reference evidence="4" key="1">
    <citation type="journal article" date="2020" name="Ecol. Evol.">
        <title>Genome structure and content of the rice root-knot nematode (Meloidogyne graminicola).</title>
        <authorList>
            <person name="Phan N.T."/>
            <person name="Danchin E.G.J."/>
            <person name="Klopp C."/>
            <person name="Perfus-Barbeoch L."/>
            <person name="Kozlowski D.K."/>
            <person name="Koutsovoulos G.D."/>
            <person name="Lopez-Roques C."/>
            <person name="Bouchez O."/>
            <person name="Zahm M."/>
            <person name="Besnard G."/>
            <person name="Bellafiore S."/>
        </authorList>
    </citation>
    <scope>NUCLEOTIDE SEQUENCE</scope>
    <source>
        <strain evidence="4">VN-18</strain>
    </source>
</reference>
<dbReference type="SUPFAM" id="SSF48056">
    <property type="entry name" value="Di-copper centre-containing domain"/>
    <property type="match status" value="1"/>
</dbReference>
<dbReference type="OrthoDB" id="6132182at2759"/>
<organism evidence="4 5">
    <name type="scientific">Meloidogyne graminicola</name>
    <dbReference type="NCBI Taxonomy" id="189291"/>
    <lineage>
        <taxon>Eukaryota</taxon>
        <taxon>Metazoa</taxon>
        <taxon>Ecdysozoa</taxon>
        <taxon>Nematoda</taxon>
        <taxon>Chromadorea</taxon>
        <taxon>Rhabditida</taxon>
        <taxon>Tylenchina</taxon>
        <taxon>Tylenchomorpha</taxon>
        <taxon>Tylenchoidea</taxon>
        <taxon>Meloidogynidae</taxon>
        <taxon>Meloidogyninae</taxon>
        <taxon>Meloidogyne</taxon>
    </lineage>
</organism>
<dbReference type="PROSITE" id="PS00498">
    <property type="entry name" value="TYROSINASE_2"/>
    <property type="match status" value="1"/>
</dbReference>
<feature type="domain" description="Tyrosinase copper-binding" evidence="3">
    <location>
        <begin position="202"/>
        <end position="213"/>
    </location>
</feature>
<keyword evidence="1" id="KW-0479">Metal-binding</keyword>
<sequence>MVQLMIVHFQMDKKLKKAIRKELRMLTDEERNEIFAAIREMKNNGDYDYIASVHRDAVYSGCAHGGQAFFLFHREYTKRFEILLRKRNPTLFLPYWDSTLESRLPNPEDSILFTDLFMGTTNSNGYGNPYISRNLGQEGRCFNEDDINWILAQTQIENILSYTLLDKGCPYKQNWRWCEFIHGKSHRWIGGDMAYIEQSANDPLFMKFHCFVDYLLEIWRQKQQNREQRVTEYPKDLSECTPVCHFKNATMSQFAPLKNADGLRNEYTDNLYEYAPRPTCTNSDVECGSKYLFCDLSHDSPHCAAKVKPGGNCKGFNKGEQVCFNSTCQSDGICVFEMQNIETTSIKIQNQKEITTLNAKTSLENETTSKQFNKQLNLEKETIFEYTTKITKKNKH</sequence>
<dbReference type="GO" id="GO:0016491">
    <property type="term" value="F:oxidoreductase activity"/>
    <property type="evidence" value="ECO:0007669"/>
    <property type="project" value="InterPro"/>
</dbReference>
<dbReference type="InterPro" id="IPR008922">
    <property type="entry name" value="Di-copper_centre_dom_sf"/>
</dbReference>
<accession>A0A8S9ZPF2</accession>
<evidence type="ECO:0000259" key="3">
    <source>
        <dbReference type="PROSITE" id="PS00498"/>
    </source>
</evidence>
<dbReference type="Pfam" id="PF00264">
    <property type="entry name" value="Tyrosinase"/>
    <property type="match status" value="1"/>
</dbReference>
<dbReference type="GO" id="GO:0046872">
    <property type="term" value="F:metal ion binding"/>
    <property type="evidence" value="ECO:0007669"/>
    <property type="project" value="UniProtKB-KW"/>
</dbReference>
<keyword evidence="5" id="KW-1185">Reference proteome</keyword>
<evidence type="ECO:0000313" key="5">
    <source>
        <dbReference type="Proteomes" id="UP000605970"/>
    </source>
</evidence>
<name>A0A8S9ZPF2_9BILA</name>
<dbReference type="Gene3D" id="1.10.1280.10">
    <property type="entry name" value="Di-copper center containing domain from catechol oxidase"/>
    <property type="match status" value="1"/>
</dbReference>
<evidence type="ECO:0000256" key="1">
    <source>
        <dbReference type="ARBA" id="ARBA00022723"/>
    </source>
</evidence>
<dbReference type="PROSITE" id="PS00497">
    <property type="entry name" value="TYROSINASE_1"/>
    <property type="match status" value="1"/>
</dbReference>
<dbReference type="PANTHER" id="PTHR11474:SF50">
    <property type="entry name" value="TYROSINASE COPPER-BINDING DOMAIN-CONTAINING PROTEIN"/>
    <property type="match status" value="1"/>
</dbReference>
<protein>
    <submittedName>
        <fullName evidence="4">Tyrosinase_Cu-bd domain-containing protein</fullName>
    </submittedName>
</protein>